<keyword evidence="6 7" id="KW-0472">Membrane</keyword>
<dbReference type="GO" id="GO:0030234">
    <property type="term" value="F:enzyme regulator activity"/>
    <property type="evidence" value="ECO:0007669"/>
    <property type="project" value="UniProtKB-UniRule"/>
</dbReference>
<evidence type="ECO:0000256" key="3">
    <source>
        <dbReference type="ARBA" id="ARBA00022692"/>
    </source>
</evidence>
<evidence type="ECO:0000256" key="6">
    <source>
        <dbReference type="ARBA" id="ARBA00023136"/>
    </source>
</evidence>
<feature type="transmembrane region" description="Helical" evidence="7">
    <location>
        <begin position="39"/>
        <end position="62"/>
    </location>
</feature>
<evidence type="ECO:0000256" key="5">
    <source>
        <dbReference type="ARBA" id="ARBA00022989"/>
    </source>
</evidence>
<comment type="similarity">
    <text evidence="2 7">Belongs to the DPM2 family.</text>
</comment>
<comment type="subcellular location">
    <subcellularLocation>
        <location evidence="1 7">Endoplasmic reticulum membrane</location>
        <topology evidence="1 7">Multi-pass membrane protein</topology>
    </subcellularLocation>
</comment>
<dbReference type="RefSeq" id="XP_019040499.1">
    <property type="nucleotide sequence ID" value="XM_019181541.1"/>
</dbReference>
<dbReference type="GO" id="GO:0033185">
    <property type="term" value="C:dolichol-phosphate-mannose synthase complex"/>
    <property type="evidence" value="ECO:0007669"/>
    <property type="project" value="TreeGrafter"/>
</dbReference>
<comment type="caution">
    <text evidence="7">Lacks conserved residue(s) required for the propagation of feature annotation.</text>
</comment>
<dbReference type="GO" id="GO:0005789">
    <property type="term" value="C:endoplasmic reticulum membrane"/>
    <property type="evidence" value="ECO:0007669"/>
    <property type="project" value="UniProtKB-SubCell"/>
</dbReference>
<comment type="function">
    <text evidence="7">Regulatory subunit of the dolichol-phosphate mannose (DPM) synthase complex; essential for the ER localization.</text>
</comment>
<evidence type="ECO:0000256" key="4">
    <source>
        <dbReference type="ARBA" id="ARBA00022824"/>
    </source>
</evidence>
<dbReference type="EMBL" id="KV454209">
    <property type="protein sequence ID" value="ODQ61292.1"/>
    <property type="molecule type" value="Genomic_DNA"/>
</dbReference>
<accession>A0A1E3P8L5</accession>
<name>A0A1E3P8L5_WICAA</name>
<sequence>MLVWFTLLFVYYLSWLFLTPFLDQDSIIQNLYPPIDYAIKIPLFLLLIAFVTIGTYVSLLLINSNQPREHDALRPKGQKIR</sequence>
<dbReference type="Proteomes" id="UP000094112">
    <property type="component" value="Unassembled WGS sequence"/>
</dbReference>
<proteinExistence type="inferred from homology"/>
<comment type="subunit">
    <text evidence="7">Component of the dolichol-phosphate mannose (DPM) synthase complex.</text>
</comment>
<dbReference type="STRING" id="683960.A0A1E3P8L5"/>
<reference evidence="8 9" key="1">
    <citation type="journal article" date="2016" name="Proc. Natl. Acad. Sci. U.S.A.">
        <title>Comparative genomics of biotechnologically important yeasts.</title>
        <authorList>
            <person name="Riley R."/>
            <person name="Haridas S."/>
            <person name="Wolfe K.H."/>
            <person name="Lopes M.R."/>
            <person name="Hittinger C.T."/>
            <person name="Goeker M."/>
            <person name="Salamov A.A."/>
            <person name="Wisecaver J.H."/>
            <person name="Long T.M."/>
            <person name="Calvey C.H."/>
            <person name="Aerts A.L."/>
            <person name="Barry K.W."/>
            <person name="Choi C."/>
            <person name="Clum A."/>
            <person name="Coughlan A.Y."/>
            <person name="Deshpande S."/>
            <person name="Douglass A.P."/>
            <person name="Hanson S.J."/>
            <person name="Klenk H.-P."/>
            <person name="LaButti K.M."/>
            <person name="Lapidus A."/>
            <person name="Lindquist E.A."/>
            <person name="Lipzen A.M."/>
            <person name="Meier-Kolthoff J.P."/>
            <person name="Ohm R.A."/>
            <person name="Otillar R.P."/>
            <person name="Pangilinan J.L."/>
            <person name="Peng Y."/>
            <person name="Rokas A."/>
            <person name="Rosa C.A."/>
            <person name="Scheuner C."/>
            <person name="Sibirny A.A."/>
            <person name="Slot J.C."/>
            <person name="Stielow J.B."/>
            <person name="Sun H."/>
            <person name="Kurtzman C.P."/>
            <person name="Blackwell M."/>
            <person name="Grigoriev I.V."/>
            <person name="Jeffries T.W."/>
        </authorList>
    </citation>
    <scope>NUCLEOTIDE SEQUENCE [LARGE SCALE GENOMIC DNA]</scope>
    <source>
        <strain evidence="9">ATCC 58044 / CBS 1984 / NCYC 433 / NRRL Y-366-8</strain>
    </source>
</reference>
<dbReference type="PANTHER" id="PTHR15039">
    <property type="entry name" value="DOLICHOL PHOSPHATE-MANNOSE BIOSYNTHESIS REGULATORY PROTEIN"/>
    <property type="match status" value="1"/>
</dbReference>
<dbReference type="GeneID" id="30198787"/>
<keyword evidence="9" id="KW-1185">Reference proteome</keyword>
<evidence type="ECO:0000256" key="7">
    <source>
        <dbReference type="RuleBase" id="RU365084"/>
    </source>
</evidence>
<protein>
    <recommendedName>
        <fullName evidence="7">Dolichol phosphate-mannose biosynthesis regulatory protein</fullName>
    </recommendedName>
</protein>
<comment type="pathway">
    <text evidence="7">Protein modification; protein glycosylation.</text>
</comment>
<dbReference type="UniPathway" id="UPA00378"/>
<dbReference type="Pfam" id="PF07297">
    <property type="entry name" value="DPM2"/>
    <property type="match status" value="1"/>
</dbReference>
<dbReference type="GO" id="GO:0006506">
    <property type="term" value="P:GPI anchor biosynthetic process"/>
    <property type="evidence" value="ECO:0007669"/>
    <property type="project" value="TreeGrafter"/>
</dbReference>
<dbReference type="AlphaFoldDB" id="A0A1E3P8L5"/>
<evidence type="ECO:0000256" key="1">
    <source>
        <dbReference type="ARBA" id="ARBA00004477"/>
    </source>
</evidence>
<organism evidence="8 9">
    <name type="scientific">Wickerhamomyces anomalus (strain ATCC 58044 / CBS 1984 / NCYC 433 / NRRL Y-366-8)</name>
    <name type="common">Yeast</name>
    <name type="synonym">Hansenula anomala</name>
    <dbReference type="NCBI Taxonomy" id="683960"/>
    <lineage>
        <taxon>Eukaryota</taxon>
        <taxon>Fungi</taxon>
        <taxon>Dikarya</taxon>
        <taxon>Ascomycota</taxon>
        <taxon>Saccharomycotina</taxon>
        <taxon>Saccharomycetes</taxon>
        <taxon>Phaffomycetales</taxon>
        <taxon>Wickerhamomycetaceae</taxon>
        <taxon>Wickerhamomyces</taxon>
    </lineage>
</organism>
<evidence type="ECO:0000313" key="8">
    <source>
        <dbReference type="EMBL" id="ODQ61292.1"/>
    </source>
</evidence>
<evidence type="ECO:0000313" key="9">
    <source>
        <dbReference type="Proteomes" id="UP000094112"/>
    </source>
</evidence>
<keyword evidence="4 7" id="KW-0256">Endoplasmic reticulum</keyword>
<dbReference type="OrthoDB" id="311279at2759"/>
<gene>
    <name evidence="8" type="ORF">WICANDRAFT_28825</name>
</gene>
<keyword evidence="5 7" id="KW-1133">Transmembrane helix</keyword>
<dbReference type="PANTHER" id="PTHR15039:SF11">
    <property type="entry name" value="DOLICHOL PHOSPHATE-MANNOSE BIOSYNTHESIS REGULATORY PROTEIN"/>
    <property type="match status" value="1"/>
</dbReference>
<dbReference type="GO" id="GO:0180047">
    <property type="term" value="P:dolichol phosphate mannose biosynthetic process"/>
    <property type="evidence" value="ECO:0007669"/>
    <property type="project" value="InterPro"/>
</dbReference>
<evidence type="ECO:0000256" key="2">
    <source>
        <dbReference type="ARBA" id="ARBA00005478"/>
    </source>
</evidence>
<dbReference type="InterPro" id="IPR009914">
    <property type="entry name" value="DPM2"/>
</dbReference>
<keyword evidence="3 7" id="KW-0812">Transmembrane</keyword>